<keyword evidence="3" id="KW-1185">Reference proteome</keyword>
<evidence type="ECO:0008006" key="4">
    <source>
        <dbReference type="Google" id="ProtNLM"/>
    </source>
</evidence>
<sequence>MIRPVGDFATPKRAVYLLGPAAIGAVITGLVAQRGMRSREGADPFRARMGVALGTTAVVLPLILLIWVIWALSQVQP</sequence>
<keyword evidence="1" id="KW-0472">Membrane</keyword>
<evidence type="ECO:0000313" key="2">
    <source>
        <dbReference type="EMBL" id="MBJ3809187.1"/>
    </source>
</evidence>
<name>A0ABS0X7J6_9ACTN</name>
<proteinExistence type="predicted"/>
<feature type="transmembrane region" description="Helical" evidence="1">
    <location>
        <begin position="52"/>
        <end position="72"/>
    </location>
</feature>
<comment type="caution">
    <text evidence="2">The sequence shown here is derived from an EMBL/GenBank/DDBJ whole genome shotgun (WGS) entry which is preliminary data.</text>
</comment>
<keyword evidence="1" id="KW-0812">Transmembrane</keyword>
<dbReference type="RefSeq" id="WP_190117419.1">
    <property type="nucleotide sequence ID" value="NZ_BMVR01000007.1"/>
</dbReference>
<dbReference type="Proteomes" id="UP000634780">
    <property type="component" value="Unassembled WGS sequence"/>
</dbReference>
<feature type="transmembrane region" description="Helical" evidence="1">
    <location>
        <begin position="14"/>
        <end position="32"/>
    </location>
</feature>
<evidence type="ECO:0000313" key="3">
    <source>
        <dbReference type="Proteomes" id="UP000634780"/>
    </source>
</evidence>
<keyword evidence="1" id="KW-1133">Transmembrane helix</keyword>
<dbReference type="EMBL" id="JAEKOZ010000010">
    <property type="protein sequence ID" value="MBJ3809187.1"/>
    <property type="molecule type" value="Genomic_DNA"/>
</dbReference>
<reference evidence="2 3" key="1">
    <citation type="submission" date="2020-12" db="EMBL/GenBank/DDBJ databases">
        <title>Streptomyces typhae sp. nov., a novel endophytic actinomycete isolated from the root of cattail pollen (Typha angustifolia L.).</title>
        <authorList>
            <person name="Peng C."/>
            <person name="Liu C."/>
        </authorList>
    </citation>
    <scope>NUCLEOTIDE SEQUENCE [LARGE SCALE GENOMIC DNA]</scope>
    <source>
        <strain evidence="2 3">JCM 4753</strain>
    </source>
</reference>
<organism evidence="2 3">
    <name type="scientific">Streptomyces flavofungini</name>
    <dbReference type="NCBI Taxonomy" id="68200"/>
    <lineage>
        <taxon>Bacteria</taxon>
        <taxon>Bacillati</taxon>
        <taxon>Actinomycetota</taxon>
        <taxon>Actinomycetes</taxon>
        <taxon>Kitasatosporales</taxon>
        <taxon>Streptomycetaceae</taxon>
        <taxon>Streptomyces</taxon>
    </lineage>
</organism>
<gene>
    <name evidence="2" type="ORF">JGB26_19015</name>
</gene>
<protein>
    <recommendedName>
        <fullName evidence="4">DUF4190 domain-containing protein</fullName>
    </recommendedName>
</protein>
<evidence type="ECO:0000256" key="1">
    <source>
        <dbReference type="SAM" id="Phobius"/>
    </source>
</evidence>
<accession>A0ABS0X7J6</accession>